<organism evidence="1 2">
    <name type="scientific">Methylobacterium radiotolerans</name>
    <dbReference type="NCBI Taxonomy" id="31998"/>
    <lineage>
        <taxon>Bacteria</taxon>
        <taxon>Pseudomonadati</taxon>
        <taxon>Pseudomonadota</taxon>
        <taxon>Alphaproteobacteria</taxon>
        <taxon>Hyphomicrobiales</taxon>
        <taxon>Methylobacteriaceae</taxon>
        <taxon>Methylobacterium</taxon>
    </lineage>
</organism>
<comment type="caution">
    <text evidence="1">The sequence shown here is derived from an EMBL/GenBank/DDBJ whole genome shotgun (WGS) entry which is preliminary data.</text>
</comment>
<evidence type="ECO:0000313" key="2">
    <source>
        <dbReference type="Proteomes" id="UP001549119"/>
    </source>
</evidence>
<evidence type="ECO:0000313" key="1">
    <source>
        <dbReference type="EMBL" id="MET3869668.1"/>
    </source>
</evidence>
<sequence length="330" mass="37653">MKIVRAIAVFIQKVVHRILQWPSKAIHQIYSIRLIKTRREDGRASLVRAHASNLSELRDDVRLLGQALVEDGFCVADAGIFESFGSVKFQAAANEIYDCMEEHYLRTGRNIDTIKLLDLYPSLLDQFKIVFRAGLDIGVLEIVEQYLRLPAAYGGVDIFFTVADGSERGARTWHRDSEDNPMVKVAVYLNDVDDSGGPLEILHLQHLAPMSRTFRGFRHQKLVNLRKEGKIDFEVTSFTGPKGTVVLCDTFRYFHRGKPATGRNRRALFFNYYANKPLTPYFCPNPPFSSDKMEALVSDLSAKQRDAALWRERLTGIDKLVTKRRPYLNV</sequence>
<dbReference type="RefSeq" id="WP_209651340.1">
    <property type="nucleotide sequence ID" value="NZ_JBEPNV010000002.1"/>
</dbReference>
<dbReference type="SUPFAM" id="SSF51197">
    <property type="entry name" value="Clavaminate synthase-like"/>
    <property type="match status" value="1"/>
</dbReference>
<keyword evidence="2" id="KW-1185">Reference proteome</keyword>
<dbReference type="Gene3D" id="2.60.120.620">
    <property type="entry name" value="q2cbj1_9rhob like domain"/>
    <property type="match status" value="1"/>
</dbReference>
<protein>
    <recommendedName>
        <fullName evidence="3">Phytanoyl-CoA dioxygenase PhyH</fullName>
    </recommendedName>
</protein>
<evidence type="ECO:0008006" key="3">
    <source>
        <dbReference type="Google" id="ProtNLM"/>
    </source>
</evidence>
<name>A0ABV2NT13_9HYPH</name>
<proteinExistence type="predicted"/>
<gene>
    <name evidence="1" type="ORF">ABIC20_007046</name>
</gene>
<dbReference type="Proteomes" id="UP001549119">
    <property type="component" value="Unassembled WGS sequence"/>
</dbReference>
<accession>A0ABV2NT13</accession>
<dbReference type="EMBL" id="JBEPNW010000003">
    <property type="protein sequence ID" value="MET3869668.1"/>
    <property type="molecule type" value="Genomic_DNA"/>
</dbReference>
<reference evidence="1 2" key="1">
    <citation type="submission" date="2024-06" db="EMBL/GenBank/DDBJ databases">
        <title>Genomics of switchgrass bacterial isolates.</title>
        <authorList>
            <person name="Shade A."/>
        </authorList>
    </citation>
    <scope>NUCLEOTIDE SEQUENCE [LARGE SCALE GENOMIC DNA]</scope>
    <source>
        <strain evidence="1 2">PvP084</strain>
    </source>
</reference>